<dbReference type="EMBL" id="LUEZ02000012">
    <property type="protein sequence ID" value="RDB28321.1"/>
    <property type="molecule type" value="Genomic_DNA"/>
</dbReference>
<evidence type="ECO:0008006" key="3">
    <source>
        <dbReference type="Google" id="ProtNLM"/>
    </source>
</evidence>
<keyword evidence="2" id="KW-1185">Reference proteome</keyword>
<name>A0A369K123_HYPMA</name>
<protein>
    <recommendedName>
        <fullName evidence="3">F-box domain-containing protein</fullName>
    </recommendedName>
</protein>
<evidence type="ECO:0000313" key="1">
    <source>
        <dbReference type="EMBL" id="RDB28321.1"/>
    </source>
</evidence>
<proteinExistence type="predicted"/>
<dbReference type="AlphaFoldDB" id="A0A369K123"/>
<dbReference type="SUPFAM" id="SSF52047">
    <property type="entry name" value="RNI-like"/>
    <property type="match status" value="1"/>
</dbReference>
<dbReference type="Gene3D" id="3.80.10.10">
    <property type="entry name" value="Ribonuclease Inhibitor"/>
    <property type="match status" value="1"/>
</dbReference>
<dbReference type="InterPro" id="IPR032675">
    <property type="entry name" value="LRR_dom_sf"/>
</dbReference>
<dbReference type="Proteomes" id="UP000076154">
    <property type="component" value="Unassembled WGS sequence"/>
</dbReference>
<evidence type="ECO:0000313" key="2">
    <source>
        <dbReference type="Proteomes" id="UP000076154"/>
    </source>
</evidence>
<organism evidence="1 2">
    <name type="scientific">Hypsizygus marmoreus</name>
    <name type="common">White beech mushroom</name>
    <name type="synonym">Agaricus marmoreus</name>
    <dbReference type="NCBI Taxonomy" id="39966"/>
    <lineage>
        <taxon>Eukaryota</taxon>
        <taxon>Fungi</taxon>
        <taxon>Dikarya</taxon>
        <taxon>Basidiomycota</taxon>
        <taxon>Agaricomycotina</taxon>
        <taxon>Agaricomycetes</taxon>
        <taxon>Agaricomycetidae</taxon>
        <taxon>Agaricales</taxon>
        <taxon>Tricholomatineae</taxon>
        <taxon>Lyophyllaceae</taxon>
        <taxon>Hypsizygus</taxon>
    </lineage>
</organism>
<dbReference type="OrthoDB" id="3354475at2759"/>
<accession>A0A369K123</accession>
<comment type="caution">
    <text evidence="1">The sequence shown here is derived from an EMBL/GenBank/DDBJ whole genome shotgun (WGS) entry which is preliminary data.</text>
</comment>
<dbReference type="InParanoid" id="A0A369K123"/>
<sequence length="544" mass="61176">MGFMKPFKSMPTLSFRIGPFKFKRKRVAPPFDSARYLIPDIVHLICEQAHQDSHLRSVLCILARTSRLFHEPAISYLWSGQDDIIPLIQCLPQDAWSIRNRTGAPRYMYIERDLLPSNLSRVLFYARFIRKLQVPVKNIPPIIAFPLRDMADALQGRLLLPNIEELDWSPPNDFEFPYLLFYLGPRIKRLKISLLSVDEPSLSDLVPCLYEWKLAERYPSLRSFQINSCHTNNLDLIDAESHIICGLFQLQVLSADGLTPKAFQHVENLSGLWQLTLGNISATSLASTPTATPNASATFPALREANLAFEHAVIGPTLLQRMSRSPLMKLNLRMNCIWDVEEGNRLFRILQAHPTARQSLQSLKLTSCERTPFGGNGGVVDPTTLGIDALRHLLVFANLSTVHLGLANGFDLNDSEVEEMAQAWPQLASLSLRSPEVTPEQRPRLTLKGLILLGQKCPRLLRILDITLDASAESLAGAQSFLGDAEANQTLCWVNIGSSPIDDREQVFSFLGTAFPHLMSIYGIIMQSGRPASVSLWYRCRRRP</sequence>
<gene>
    <name evidence="1" type="ORF">Hypma_001321</name>
</gene>
<reference evidence="1" key="1">
    <citation type="submission" date="2018-04" db="EMBL/GenBank/DDBJ databases">
        <title>Whole genome sequencing of Hypsizygus marmoreus.</title>
        <authorList>
            <person name="Choi I.-G."/>
            <person name="Min B."/>
            <person name="Kim J.-G."/>
            <person name="Kim S."/>
            <person name="Oh Y.-L."/>
            <person name="Kong W.-S."/>
            <person name="Park H."/>
            <person name="Jeong J."/>
            <person name="Song E.-S."/>
        </authorList>
    </citation>
    <scope>NUCLEOTIDE SEQUENCE [LARGE SCALE GENOMIC DNA]</scope>
    <source>
        <strain evidence="1">51987-8</strain>
    </source>
</reference>